<dbReference type="Proteomes" id="UP000492821">
    <property type="component" value="Unassembled WGS sequence"/>
</dbReference>
<evidence type="ECO:0000259" key="3">
    <source>
        <dbReference type="Pfam" id="PF17906"/>
    </source>
</evidence>
<dbReference type="GO" id="GO:0000014">
    <property type="term" value="F:single-stranded DNA endodeoxyribonuclease activity"/>
    <property type="evidence" value="ECO:0007669"/>
    <property type="project" value="TreeGrafter"/>
</dbReference>
<organism evidence="4 5">
    <name type="scientific">Panagrellus redivivus</name>
    <name type="common">Microworm</name>
    <dbReference type="NCBI Taxonomy" id="6233"/>
    <lineage>
        <taxon>Eukaryota</taxon>
        <taxon>Metazoa</taxon>
        <taxon>Ecdysozoa</taxon>
        <taxon>Nematoda</taxon>
        <taxon>Chromadorea</taxon>
        <taxon>Rhabditida</taxon>
        <taxon>Tylenchina</taxon>
        <taxon>Panagrolaimomorpha</taxon>
        <taxon>Panagrolaimoidea</taxon>
        <taxon>Panagrolaimidae</taxon>
        <taxon>Panagrellus</taxon>
    </lineage>
</organism>
<evidence type="ECO:0000256" key="2">
    <source>
        <dbReference type="SAM" id="MobiDB-lite"/>
    </source>
</evidence>
<accession>A0A7E4VM81</accession>
<feature type="region of interest" description="Disordered" evidence="2">
    <location>
        <begin position="50"/>
        <end position="83"/>
    </location>
</feature>
<sequence length="131" mass="15361">MNRQPIRSLILAQYRQKASSRVAADRINAFFGEDVVSDRTVRNWYKRFQNGETSLEDHPRNGRPSVVDDGKLRRELEKHPDVTTSKLQKKFKCHRCTIGRHLHSMGFHKVRDQETPSKLGGANQRYKRKKM</sequence>
<dbReference type="GO" id="GO:0005634">
    <property type="term" value="C:nucleus"/>
    <property type="evidence" value="ECO:0007669"/>
    <property type="project" value="UniProtKB-SubCell"/>
</dbReference>
<evidence type="ECO:0000256" key="1">
    <source>
        <dbReference type="ARBA" id="ARBA00004123"/>
    </source>
</evidence>
<feature type="region of interest" description="Disordered" evidence="2">
    <location>
        <begin position="111"/>
        <end position="131"/>
    </location>
</feature>
<dbReference type="PANTHER" id="PTHR46060:SF2">
    <property type="entry name" value="HISTONE-LYSINE N-METHYLTRANSFERASE SETMAR"/>
    <property type="match status" value="1"/>
</dbReference>
<dbReference type="GO" id="GO:0006303">
    <property type="term" value="P:double-strand break repair via nonhomologous end joining"/>
    <property type="evidence" value="ECO:0007669"/>
    <property type="project" value="TreeGrafter"/>
</dbReference>
<dbReference type="InterPro" id="IPR041426">
    <property type="entry name" value="Mos1_HTH"/>
</dbReference>
<comment type="subcellular location">
    <subcellularLocation>
        <location evidence="1">Nucleus</location>
    </subcellularLocation>
</comment>
<evidence type="ECO:0000313" key="4">
    <source>
        <dbReference type="Proteomes" id="UP000492821"/>
    </source>
</evidence>
<dbReference type="GO" id="GO:0015074">
    <property type="term" value="P:DNA integration"/>
    <property type="evidence" value="ECO:0007669"/>
    <property type="project" value="TreeGrafter"/>
</dbReference>
<dbReference type="GO" id="GO:0044547">
    <property type="term" value="F:DNA topoisomerase binding"/>
    <property type="evidence" value="ECO:0007669"/>
    <property type="project" value="TreeGrafter"/>
</dbReference>
<proteinExistence type="predicted"/>
<dbReference type="GO" id="GO:0046975">
    <property type="term" value="F:histone H3K36 methyltransferase activity"/>
    <property type="evidence" value="ECO:0007669"/>
    <property type="project" value="TreeGrafter"/>
</dbReference>
<dbReference type="AlphaFoldDB" id="A0A7E4VM81"/>
<dbReference type="GO" id="GO:0003697">
    <property type="term" value="F:single-stranded DNA binding"/>
    <property type="evidence" value="ECO:0007669"/>
    <property type="project" value="TreeGrafter"/>
</dbReference>
<feature type="domain" description="Mos1 transposase HTH" evidence="3">
    <location>
        <begin position="5"/>
        <end position="52"/>
    </location>
</feature>
<dbReference type="SUPFAM" id="SSF46689">
    <property type="entry name" value="Homeodomain-like"/>
    <property type="match status" value="1"/>
</dbReference>
<dbReference type="GO" id="GO:0042800">
    <property type="term" value="F:histone H3K4 methyltransferase activity"/>
    <property type="evidence" value="ECO:0007669"/>
    <property type="project" value="TreeGrafter"/>
</dbReference>
<keyword evidence="4" id="KW-1185">Reference proteome</keyword>
<dbReference type="InterPro" id="IPR052709">
    <property type="entry name" value="Transposase-MT_Hybrid"/>
</dbReference>
<dbReference type="GO" id="GO:0044774">
    <property type="term" value="P:mitotic DNA integrity checkpoint signaling"/>
    <property type="evidence" value="ECO:0007669"/>
    <property type="project" value="TreeGrafter"/>
</dbReference>
<dbReference type="GO" id="GO:0003690">
    <property type="term" value="F:double-stranded DNA binding"/>
    <property type="evidence" value="ECO:0007669"/>
    <property type="project" value="TreeGrafter"/>
</dbReference>
<dbReference type="PANTHER" id="PTHR46060">
    <property type="entry name" value="MARINER MOS1 TRANSPOSASE-LIKE PROTEIN"/>
    <property type="match status" value="1"/>
</dbReference>
<name>A0A7E4VM81_PANRE</name>
<dbReference type="GO" id="GO:0035861">
    <property type="term" value="C:site of double-strand break"/>
    <property type="evidence" value="ECO:0007669"/>
    <property type="project" value="TreeGrafter"/>
</dbReference>
<dbReference type="Pfam" id="PF17906">
    <property type="entry name" value="HTH_48"/>
    <property type="match status" value="1"/>
</dbReference>
<dbReference type="InterPro" id="IPR009057">
    <property type="entry name" value="Homeodomain-like_sf"/>
</dbReference>
<dbReference type="GO" id="GO:0000793">
    <property type="term" value="C:condensed chromosome"/>
    <property type="evidence" value="ECO:0007669"/>
    <property type="project" value="TreeGrafter"/>
</dbReference>
<feature type="compositionally biased region" description="Basic and acidic residues" evidence="2">
    <location>
        <begin position="55"/>
        <end position="81"/>
    </location>
</feature>
<dbReference type="WBParaSite" id="Pan_g22222.t1">
    <property type="protein sequence ID" value="Pan_g22222.t1"/>
    <property type="gene ID" value="Pan_g22222"/>
</dbReference>
<dbReference type="GO" id="GO:0031297">
    <property type="term" value="P:replication fork processing"/>
    <property type="evidence" value="ECO:0007669"/>
    <property type="project" value="TreeGrafter"/>
</dbReference>
<protein>
    <submittedName>
        <fullName evidence="5">HTH_48 domain-containing protein</fullName>
    </submittedName>
</protein>
<dbReference type="Gene3D" id="1.10.10.1450">
    <property type="match status" value="1"/>
</dbReference>
<reference evidence="4" key="1">
    <citation type="journal article" date="2013" name="Genetics">
        <title>The draft genome and transcriptome of Panagrellus redivivus are shaped by the harsh demands of a free-living lifestyle.</title>
        <authorList>
            <person name="Srinivasan J."/>
            <person name="Dillman A.R."/>
            <person name="Macchietto M.G."/>
            <person name="Heikkinen L."/>
            <person name="Lakso M."/>
            <person name="Fracchia K.M."/>
            <person name="Antoshechkin I."/>
            <person name="Mortazavi A."/>
            <person name="Wong G."/>
            <person name="Sternberg P.W."/>
        </authorList>
    </citation>
    <scope>NUCLEOTIDE SEQUENCE [LARGE SCALE GENOMIC DNA]</scope>
    <source>
        <strain evidence="4">MT8872</strain>
    </source>
</reference>
<dbReference type="GO" id="GO:0000729">
    <property type="term" value="P:DNA double-strand break processing"/>
    <property type="evidence" value="ECO:0007669"/>
    <property type="project" value="TreeGrafter"/>
</dbReference>
<evidence type="ECO:0000313" key="5">
    <source>
        <dbReference type="WBParaSite" id="Pan_g22222.t1"/>
    </source>
</evidence>
<reference evidence="5" key="2">
    <citation type="submission" date="2020-10" db="UniProtKB">
        <authorList>
            <consortium name="WormBaseParasite"/>
        </authorList>
    </citation>
    <scope>IDENTIFICATION</scope>
</reference>